<evidence type="ECO:0000256" key="3">
    <source>
        <dbReference type="ARBA" id="ARBA00018111"/>
    </source>
</evidence>
<comment type="subcellular location">
    <subcellularLocation>
        <location evidence="1 5">Cytoplasm</location>
    </subcellularLocation>
</comment>
<accession>A0A0S8FRV7</accession>
<dbReference type="HAMAP" id="MF_01114">
    <property type="entry name" value="RecX"/>
    <property type="match status" value="1"/>
</dbReference>
<organism evidence="8 9">
    <name type="scientific">candidate division WOR_3 bacterium SM23_42</name>
    <dbReference type="NCBI Taxonomy" id="1703779"/>
    <lineage>
        <taxon>Bacteria</taxon>
        <taxon>Bacteria division WOR-3</taxon>
    </lineage>
</organism>
<dbReference type="InterPro" id="IPR036388">
    <property type="entry name" value="WH-like_DNA-bd_sf"/>
</dbReference>
<dbReference type="Pfam" id="PF21982">
    <property type="entry name" value="RecX_HTH1"/>
    <property type="match status" value="1"/>
</dbReference>
<sequence length="202" mass="23990">MKISKIEPQKRNKTRSTIYINGKFAFGLSNEIVLKYDLNEGGEIDDDLIQNVLLAQERQRIRERAFRILRYRRRTVQELKTRLLRLGFENNLVDDVLEELVQDKTLDDTIFAEAFAADYTKLKPKGNIFIRRELAKRGISTEIIENLIQGRDERFLVEEFIQKKLARFNLKDPKDKRRLIQRLLTRGFTPRIVYEVVNAYEK</sequence>
<evidence type="ECO:0000313" key="8">
    <source>
        <dbReference type="EMBL" id="KPK62539.1"/>
    </source>
</evidence>
<proteinExistence type="inferred from homology"/>
<comment type="similarity">
    <text evidence="2 5">Belongs to the RecX family.</text>
</comment>
<evidence type="ECO:0000256" key="2">
    <source>
        <dbReference type="ARBA" id="ARBA00009695"/>
    </source>
</evidence>
<dbReference type="Gene3D" id="1.10.10.10">
    <property type="entry name" value="Winged helix-like DNA-binding domain superfamily/Winged helix DNA-binding domain"/>
    <property type="match status" value="3"/>
</dbReference>
<evidence type="ECO:0000259" key="6">
    <source>
        <dbReference type="Pfam" id="PF02631"/>
    </source>
</evidence>
<dbReference type="InterPro" id="IPR053924">
    <property type="entry name" value="RecX_HTH_2nd"/>
</dbReference>
<evidence type="ECO:0000259" key="7">
    <source>
        <dbReference type="Pfam" id="PF21982"/>
    </source>
</evidence>
<dbReference type="InterPro" id="IPR003783">
    <property type="entry name" value="Regulatory_RecX"/>
</dbReference>
<feature type="domain" description="RecX first three-helical" evidence="7">
    <location>
        <begin position="62"/>
        <end position="100"/>
    </location>
</feature>
<dbReference type="STRING" id="1703779.AMJ83_10515"/>
<dbReference type="EMBL" id="LJUJ01000033">
    <property type="protein sequence ID" value="KPK62539.1"/>
    <property type="molecule type" value="Genomic_DNA"/>
</dbReference>
<comment type="caution">
    <text evidence="8">The sequence shown here is derived from an EMBL/GenBank/DDBJ whole genome shotgun (WGS) entry which is preliminary data.</text>
</comment>
<evidence type="ECO:0000313" key="9">
    <source>
        <dbReference type="Proteomes" id="UP000051373"/>
    </source>
</evidence>
<evidence type="ECO:0000256" key="4">
    <source>
        <dbReference type="ARBA" id="ARBA00022490"/>
    </source>
</evidence>
<gene>
    <name evidence="5" type="primary">recX</name>
    <name evidence="8" type="ORF">AMJ83_10515</name>
</gene>
<dbReference type="PANTHER" id="PTHR33602:SF1">
    <property type="entry name" value="REGULATORY PROTEIN RECX FAMILY PROTEIN"/>
    <property type="match status" value="1"/>
</dbReference>
<protein>
    <recommendedName>
        <fullName evidence="3 5">Regulatory protein RecX</fullName>
    </recommendedName>
</protein>
<dbReference type="InterPro" id="IPR053926">
    <property type="entry name" value="RecX_HTH_1st"/>
</dbReference>
<dbReference type="Proteomes" id="UP000051373">
    <property type="component" value="Unassembled WGS sequence"/>
</dbReference>
<evidence type="ECO:0000256" key="5">
    <source>
        <dbReference type="HAMAP-Rule" id="MF_01114"/>
    </source>
</evidence>
<dbReference type="GO" id="GO:0005737">
    <property type="term" value="C:cytoplasm"/>
    <property type="evidence" value="ECO:0007669"/>
    <property type="project" value="UniProtKB-SubCell"/>
</dbReference>
<reference evidence="8 9" key="1">
    <citation type="journal article" date="2015" name="Microbiome">
        <title>Genomic resolution of linkages in carbon, nitrogen, and sulfur cycling among widespread estuary sediment bacteria.</title>
        <authorList>
            <person name="Baker B.J."/>
            <person name="Lazar C.S."/>
            <person name="Teske A.P."/>
            <person name="Dick G.J."/>
        </authorList>
    </citation>
    <scope>NUCLEOTIDE SEQUENCE [LARGE SCALE GENOMIC DNA]</scope>
    <source>
        <strain evidence="8">SM23_42</strain>
    </source>
</reference>
<dbReference type="AlphaFoldDB" id="A0A0S8FRV7"/>
<comment type="function">
    <text evidence="5">Modulates RecA activity.</text>
</comment>
<keyword evidence="4 5" id="KW-0963">Cytoplasm</keyword>
<dbReference type="GO" id="GO:0006282">
    <property type="term" value="P:regulation of DNA repair"/>
    <property type="evidence" value="ECO:0007669"/>
    <property type="project" value="UniProtKB-UniRule"/>
</dbReference>
<evidence type="ECO:0000256" key="1">
    <source>
        <dbReference type="ARBA" id="ARBA00004496"/>
    </source>
</evidence>
<feature type="domain" description="RecX second three-helical" evidence="6">
    <location>
        <begin position="107"/>
        <end position="145"/>
    </location>
</feature>
<name>A0A0S8FRV7_UNCW3</name>
<dbReference type="PANTHER" id="PTHR33602">
    <property type="entry name" value="REGULATORY PROTEIN RECX FAMILY PROTEIN"/>
    <property type="match status" value="1"/>
</dbReference>
<dbReference type="Pfam" id="PF02631">
    <property type="entry name" value="RecX_HTH2"/>
    <property type="match status" value="1"/>
</dbReference>